<sequence>MVELRDTEFVDMSVGILDGMGFVDFENLGNTLDDMVAFVDLWT</sequence>
<protein>
    <submittedName>
        <fullName evidence="1">Uncharacterized protein</fullName>
    </submittedName>
</protein>
<evidence type="ECO:0000313" key="1">
    <source>
        <dbReference type="EMBL" id="EFE49422.1"/>
    </source>
</evidence>
<dbReference type="Proteomes" id="UP000005536">
    <property type="component" value="Unassembled WGS sequence"/>
</dbReference>
<gene>
    <name evidence="1" type="ORF">NEIELOOT_01808</name>
</gene>
<reference evidence="1 2" key="1">
    <citation type="submission" date="2010-02" db="EMBL/GenBank/DDBJ databases">
        <authorList>
            <person name="Weinstock G."/>
            <person name="Sodergren E."/>
            <person name="Clifton S."/>
            <person name="Fulton L."/>
            <person name="Fulton B."/>
            <person name="Courtney L."/>
            <person name="Fronick C."/>
            <person name="Harrison M."/>
            <person name="Strong C."/>
            <person name="Farmer C."/>
            <person name="Delahaunty K."/>
            <person name="Markovic C."/>
            <person name="Hall O."/>
            <person name="Minx P."/>
            <person name="Tomlinson C."/>
            <person name="Mitreva M."/>
            <person name="Nelson J."/>
            <person name="Hou S."/>
            <person name="Wollam A."/>
            <person name="Pepin K.H."/>
            <person name="Johnson M."/>
            <person name="Bhonagiri V."/>
            <person name="Zhang X."/>
            <person name="Suruliraj S."/>
            <person name="Warren W."/>
            <person name="Chinwalla A."/>
            <person name="Mardis E.R."/>
            <person name="Wilson R.K."/>
        </authorList>
    </citation>
    <scope>NUCLEOTIDE SEQUENCE [LARGE SCALE GENOMIC DNA]</scope>
    <source>
        <strain evidence="1 2">ATCC 29315</strain>
    </source>
</reference>
<evidence type="ECO:0000313" key="2">
    <source>
        <dbReference type="Proteomes" id="UP000005536"/>
    </source>
</evidence>
<accession>D4DRW5</accession>
<dbReference type="AlphaFoldDB" id="D4DRW5"/>
<organism evidence="1 2">
    <name type="scientific">Neisseria elongata subsp. glycolytica ATCC 29315</name>
    <dbReference type="NCBI Taxonomy" id="546263"/>
    <lineage>
        <taxon>Bacteria</taxon>
        <taxon>Pseudomonadati</taxon>
        <taxon>Pseudomonadota</taxon>
        <taxon>Betaproteobacteria</taxon>
        <taxon>Neisseriales</taxon>
        <taxon>Neisseriaceae</taxon>
        <taxon>Neisseria</taxon>
    </lineage>
</organism>
<name>D4DRW5_NEIEG</name>
<proteinExistence type="predicted"/>
<dbReference type="EMBL" id="ADBF01000127">
    <property type="protein sequence ID" value="EFE49422.1"/>
    <property type="molecule type" value="Genomic_DNA"/>
</dbReference>
<comment type="caution">
    <text evidence="1">The sequence shown here is derived from an EMBL/GenBank/DDBJ whole genome shotgun (WGS) entry which is preliminary data.</text>
</comment>